<dbReference type="SUPFAM" id="SSF51695">
    <property type="entry name" value="PLC-like phosphodiesterases"/>
    <property type="match status" value="1"/>
</dbReference>
<protein>
    <submittedName>
        <fullName evidence="3">Cytoplasmic glycerophosphodiester phosphodiesterase</fullName>
    </submittedName>
</protein>
<feature type="signal peptide" evidence="1">
    <location>
        <begin position="1"/>
        <end position="22"/>
    </location>
</feature>
<proteinExistence type="predicted"/>
<feature type="domain" description="GP-PDE" evidence="2">
    <location>
        <begin position="25"/>
        <end position="291"/>
    </location>
</feature>
<dbReference type="InterPro" id="IPR030395">
    <property type="entry name" value="GP_PDE_dom"/>
</dbReference>
<accession>A0AB38FTT8</accession>
<evidence type="ECO:0000313" key="3">
    <source>
        <dbReference type="EMBL" id="SQA62733.1"/>
    </source>
</evidence>
<evidence type="ECO:0000313" key="4">
    <source>
        <dbReference type="Proteomes" id="UP000251313"/>
    </source>
</evidence>
<comment type="caution">
    <text evidence="3">The sequence shown here is derived from an EMBL/GenBank/DDBJ whole genome shotgun (WGS) entry which is preliminary data.</text>
</comment>
<reference evidence="3 4" key="1">
    <citation type="submission" date="2018-06" db="EMBL/GenBank/DDBJ databases">
        <authorList>
            <consortium name="Pathogen Informatics"/>
            <person name="Doyle S."/>
        </authorList>
    </citation>
    <scope>NUCLEOTIDE SEQUENCE [LARGE SCALE GENOMIC DNA]</scope>
    <source>
        <strain evidence="3 4">NCTC11967</strain>
    </source>
</reference>
<feature type="chain" id="PRO_5044256722" evidence="1">
    <location>
        <begin position="23"/>
        <end position="291"/>
    </location>
</feature>
<dbReference type="GO" id="GO:0006629">
    <property type="term" value="P:lipid metabolic process"/>
    <property type="evidence" value="ECO:0007669"/>
    <property type="project" value="InterPro"/>
</dbReference>
<dbReference type="Gene3D" id="3.20.20.190">
    <property type="entry name" value="Phosphatidylinositol (PI) phosphodiesterase"/>
    <property type="match status" value="1"/>
</dbReference>
<dbReference type="EMBL" id="UAVL01000007">
    <property type="protein sequence ID" value="SQA62733.1"/>
    <property type="molecule type" value="Genomic_DNA"/>
</dbReference>
<dbReference type="InterPro" id="IPR017946">
    <property type="entry name" value="PLC-like_Pdiesterase_TIM-brl"/>
</dbReference>
<dbReference type="GO" id="GO:0008081">
    <property type="term" value="F:phosphoric diester hydrolase activity"/>
    <property type="evidence" value="ECO:0007669"/>
    <property type="project" value="InterPro"/>
</dbReference>
<name>A0AB38FTT8_9ENTR</name>
<dbReference type="PANTHER" id="PTHR46211:SF10">
    <property type="entry name" value="EXPORTED PROTEIN"/>
    <property type="match status" value="1"/>
</dbReference>
<gene>
    <name evidence="3" type="ORF">NCTC11967_01739</name>
</gene>
<dbReference type="PANTHER" id="PTHR46211">
    <property type="entry name" value="GLYCEROPHOSPHORYL DIESTER PHOSPHODIESTERASE"/>
    <property type="match status" value="1"/>
</dbReference>
<dbReference type="Proteomes" id="UP000251313">
    <property type="component" value="Unassembled WGS sequence"/>
</dbReference>
<dbReference type="AlphaFoldDB" id="A0AB38FTT8"/>
<keyword evidence="1" id="KW-0732">Signal</keyword>
<sequence length="291" mass="32240">MSKSPMVFLASVLLSTTLSAFASAPLIIAHRGGTGDGPENTAYTIEKSLHNKADAIWVTLQLTKDNVIVLYRPSDLSSLTSLTGTVSSFTADELAAADAAWKYLPPDYPLRGKGIHVPTLESVLKKWPDTFFYLDIKSPDASPQQFASTLLTLLKNTHSLKRVRVYSTDEKYTSALPEAIPRFESRDLTRTALANITMDHLCTLPAEQGKGKWYGFEFRREVQVIEKFTLGEGVSTSYLQWDPEAFKCFTGGNKNKVVLFGINTPEDYQQAKALGAYGVLVDSPEKFKDRK</sequence>
<dbReference type="Pfam" id="PF03009">
    <property type="entry name" value="GDPD"/>
    <property type="match status" value="1"/>
</dbReference>
<evidence type="ECO:0000256" key="1">
    <source>
        <dbReference type="SAM" id="SignalP"/>
    </source>
</evidence>
<dbReference type="PROSITE" id="PS51704">
    <property type="entry name" value="GP_PDE"/>
    <property type="match status" value="1"/>
</dbReference>
<evidence type="ECO:0000259" key="2">
    <source>
        <dbReference type="PROSITE" id="PS51704"/>
    </source>
</evidence>
<organism evidence="3 4">
    <name type="scientific">Yokenella regensburgei</name>
    <dbReference type="NCBI Taxonomy" id="158877"/>
    <lineage>
        <taxon>Bacteria</taxon>
        <taxon>Pseudomonadati</taxon>
        <taxon>Pseudomonadota</taxon>
        <taxon>Gammaproteobacteria</taxon>
        <taxon>Enterobacterales</taxon>
        <taxon>Enterobacteriaceae</taxon>
        <taxon>Yokenella</taxon>
    </lineage>
</organism>